<dbReference type="Proteomes" id="UP000885336">
    <property type="component" value="Unassembled WGS sequence"/>
</dbReference>
<reference evidence="5" key="2">
    <citation type="submission" date="2018-08" db="EMBL/GenBank/DDBJ databases">
        <authorList>
            <consortium name="GenomeTrakr network: Whole genome sequencing for foodborne pathogen traceback"/>
        </authorList>
    </citation>
    <scope>NUCLEOTIDE SEQUENCE [LARGE SCALE GENOMIC DNA]</scope>
    <source>
        <strain evidence="5">FLUFL-1338</strain>
        <strain evidence="3">FLUFL-367</strain>
    </source>
</reference>
<accession>A0A1S0ZQ44</accession>
<reference evidence="4" key="3">
    <citation type="submission" date="2018-11" db="EMBL/GenBank/DDBJ databases">
        <authorList>
            <consortium name="PulseNet: The National Subtyping Network for Foodborne Disease Surveillance"/>
            <person name="Tarr C.L."/>
            <person name="Trees E."/>
            <person name="Katz L.S."/>
            <person name="Carleton-Romer H.A."/>
            <person name="Stroika S."/>
            <person name="Kucerova Z."/>
            <person name="Roache K.F."/>
            <person name="Sabol A.L."/>
            <person name="Besser J."/>
            <person name="Gerner-Smidt P."/>
        </authorList>
    </citation>
    <scope>NUCLEOTIDE SEQUENCE [LARGE SCALE GENOMIC DNA]</scope>
    <source>
        <strain evidence="4">PNUSAS058450</strain>
    </source>
</reference>
<dbReference type="Proteomes" id="UP000251994">
    <property type="component" value="Chromosome"/>
</dbReference>
<evidence type="ECO:0000313" key="6">
    <source>
        <dbReference type="Proteomes" id="UP000251994"/>
    </source>
</evidence>
<proteinExistence type="predicted"/>
<dbReference type="AlphaFoldDB" id="A0A1S0ZQ44"/>
<dbReference type="EMBL" id="CP030219">
    <property type="protein sequence ID" value="AXD71302.1"/>
    <property type="molecule type" value="Genomic_DNA"/>
</dbReference>
<evidence type="ECO:0000313" key="3">
    <source>
        <dbReference type="EMBL" id="EAA8665405.1"/>
    </source>
</evidence>
<dbReference type="EMBL" id="AAACVH010000013">
    <property type="protein sequence ID" value="EAA8665405.1"/>
    <property type="molecule type" value="Genomic_DNA"/>
</dbReference>
<protein>
    <submittedName>
        <fullName evidence="5">Uncharacterized protein</fullName>
    </submittedName>
</protein>
<dbReference type="EMBL" id="CP030219">
    <property type="protein sequence ID" value="AXD70273.1"/>
    <property type="molecule type" value="Genomic_DNA"/>
</dbReference>
<dbReference type="EMBL" id="RNKS01000041">
    <property type="protein sequence ID" value="MGD30627.1"/>
    <property type="molecule type" value="Genomic_DNA"/>
</dbReference>
<name>A0A1S0ZQ44_SALER</name>
<dbReference type="Proteomes" id="UP000839834">
    <property type="component" value="Unassembled WGS sequence"/>
</dbReference>
<evidence type="ECO:0000313" key="4">
    <source>
        <dbReference type="EMBL" id="MGD30627.1"/>
    </source>
</evidence>
<evidence type="ECO:0000313" key="1">
    <source>
        <dbReference type="EMBL" id="AXD70273.1"/>
    </source>
</evidence>
<evidence type="ECO:0000313" key="5">
    <source>
        <dbReference type="EMBL" id="MIK95298.1"/>
    </source>
</evidence>
<reference evidence="1 6" key="1">
    <citation type="submission" date="2018-06" db="EMBL/GenBank/DDBJ databases">
        <title>Completed Genome Sequences of 32 Strains from Various Serotypes of Salmonella enterica.</title>
        <authorList>
            <person name="Nash J.H.E."/>
            <person name="Robertson J."/>
            <person name="Bessonov K."/>
        </authorList>
    </citation>
    <scope>NUCLEOTIDE SEQUENCE [LARGE SCALE GENOMIC DNA]</scope>
    <source>
        <strain evidence="1 6">SA20021456</strain>
    </source>
</reference>
<dbReference type="RefSeq" id="WP_023246334.1">
    <property type="nucleotide sequence ID" value="NZ_CP030219.1"/>
</dbReference>
<dbReference type="EMBL" id="RSMR01000098">
    <property type="protein sequence ID" value="MIK95298.1"/>
    <property type="molecule type" value="Genomic_DNA"/>
</dbReference>
<gene>
    <name evidence="1" type="ORF">CHC34_04405</name>
    <name evidence="2" type="ORF">CHC34_10185</name>
    <name evidence="4" type="ORF">EE393_16950</name>
    <name evidence="5" type="ORF">KO51_28595</name>
    <name evidence="3" type="ORF">NL99_10285</name>
</gene>
<evidence type="ECO:0000313" key="2">
    <source>
        <dbReference type="EMBL" id="AXD71302.1"/>
    </source>
</evidence>
<sequence length="61" mass="6864">MKPDELERLYSVSAQLKKGIEHIKTGRVDVGRTWVEEAARSLNILLRIAEAEIGKEQSGNE</sequence>
<organism evidence="5">
    <name type="scientific">Salmonella enterica</name>
    <name type="common">Salmonella choleraesuis</name>
    <dbReference type="NCBI Taxonomy" id="28901"/>
    <lineage>
        <taxon>Bacteria</taxon>
        <taxon>Pseudomonadati</taxon>
        <taxon>Pseudomonadota</taxon>
        <taxon>Gammaproteobacteria</taxon>
        <taxon>Enterobacterales</taxon>
        <taxon>Enterobacteriaceae</taxon>
        <taxon>Salmonella</taxon>
    </lineage>
</organism>
<dbReference type="Proteomes" id="UP000885283">
    <property type="component" value="Unassembled WGS sequence"/>
</dbReference>